<protein>
    <submittedName>
        <fullName evidence="2">Helix-turn-helix domain-containing protein</fullName>
    </submittedName>
</protein>
<sequence>MRYAQGGGLSAEGRVFREGIRLAAGERFVQGEKTAVIAKDLRVSVRSVERWRRAWREGGLQALESGGPAHRPKLTGERFAVLEELLAQGPAVHGWADQRWTLARVKTLIGRRFHLTVSVAGIWRLLRADPSRCRRRPVSPMAVRPSWSRGRCTRSRRGSRSLPALGPPARQREPRRSGGARSARRPQAAGEMVHAHIERPPLLSGGRRWAKPHDRGTVLTPGRAGMQ</sequence>
<evidence type="ECO:0000313" key="3">
    <source>
        <dbReference type="Proteomes" id="UP001354649"/>
    </source>
</evidence>
<dbReference type="EMBL" id="JAZBJQ010000021">
    <property type="protein sequence ID" value="MEE4587042.1"/>
    <property type="molecule type" value="Genomic_DNA"/>
</dbReference>
<evidence type="ECO:0000256" key="1">
    <source>
        <dbReference type="SAM" id="MobiDB-lite"/>
    </source>
</evidence>
<dbReference type="AlphaFoldDB" id="A0ABD5JGZ9"/>
<name>A0ABD5JGZ9_9ACTN</name>
<proteinExistence type="predicted"/>
<dbReference type="InterPro" id="IPR009057">
    <property type="entry name" value="Homeodomain-like_sf"/>
</dbReference>
<accession>A0ABD5JGZ9</accession>
<feature type="region of interest" description="Disordered" evidence="1">
    <location>
        <begin position="135"/>
        <end position="227"/>
    </location>
</feature>
<dbReference type="Proteomes" id="UP001354649">
    <property type="component" value="Unassembled WGS sequence"/>
</dbReference>
<dbReference type="Pfam" id="PF13565">
    <property type="entry name" value="HTH_32"/>
    <property type="match status" value="1"/>
</dbReference>
<evidence type="ECO:0000313" key="2">
    <source>
        <dbReference type="EMBL" id="MEE4587042.1"/>
    </source>
</evidence>
<comment type="caution">
    <text evidence="2">The sequence shown here is derived from an EMBL/GenBank/DDBJ whole genome shotgun (WGS) entry which is preliminary data.</text>
</comment>
<organism evidence="2 3">
    <name type="scientific">Streptomyces antimycoticus</name>
    <dbReference type="NCBI Taxonomy" id="68175"/>
    <lineage>
        <taxon>Bacteria</taxon>
        <taxon>Bacillati</taxon>
        <taxon>Actinomycetota</taxon>
        <taxon>Actinomycetes</taxon>
        <taxon>Kitasatosporales</taxon>
        <taxon>Streptomycetaceae</taxon>
        <taxon>Streptomyces</taxon>
        <taxon>Streptomyces violaceusniger group</taxon>
    </lineage>
</organism>
<reference evidence="2 3" key="1">
    <citation type="submission" date="2023-11" db="EMBL/GenBank/DDBJ databases">
        <title>30 novel species of actinomycetes from the DSMZ collection.</title>
        <authorList>
            <person name="Nouioui I."/>
        </authorList>
    </citation>
    <scope>NUCLEOTIDE SEQUENCE [LARGE SCALE GENOMIC DNA]</scope>
    <source>
        <strain evidence="2 3">DSM 41602</strain>
    </source>
</reference>
<gene>
    <name evidence="2" type="ORF">V2K49_28655</name>
</gene>
<dbReference type="SUPFAM" id="SSF46689">
    <property type="entry name" value="Homeodomain-like"/>
    <property type="match status" value="1"/>
</dbReference>